<evidence type="ECO:0000256" key="4">
    <source>
        <dbReference type="SAM" id="MobiDB-lite"/>
    </source>
</evidence>
<feature type="domain" description="RCC1-like" evidence="5">
    <location>
        <begin position="158"/>
        <end position="646"/>
    </location>
</feature>
<feature type="compositionally biased region" description="Basic residues" evidence="4">
    <location>
        <begin position="913"/>
        <end position="923"/>
    </location>
</feature>
<dbReference type="InterPro" id="IPR051553">
    <property type="entry name" value="Ran_GTPase-activating"/>
</dbReference>
<dbReference type="Gene3D" id="4.10.1060.10">
    <property type="entry name" value="Zinc finger, RanBP2-type"/>
    <property type="match status" value="1"/>
</dbReference>
<feature type="repeat" description="RCC1" evidence="3">
    <location>
        <begin position="300"/>
        <end position="386"/>
    </location>
</feature>
<accession>A0A1J4MAT5</accession>
<dbReference type="VEuPathDB" id="CryptoDB:cand_025010"/>
<dbReference type="InterPro" id="IPR058923">
    <property type="entry name" value="RCC1-like_dom"/>
</dbReference>
<feature type="compositionally biased region" description="Basic and acidic residues" evidence="4">
    <location>
        <begin position="763"/>
        <end position="793"/>
    </location>
</feature>
<evidence type="ECO:0000259" key="5">
    <source>
        <dbReference type="Pfam" id="PF25390"/>
    </source>
</evidence>
<feature type="region of interest" description="Disordered" evidence="4">
    <location>
        <begin position="829"/>
        <end position="853"/>
    </location>
</feature>
<feature type="compositionally biased region" description="Polar residues" evidence="4">
    <location>
        <begin position="715"/>
        <end position="735"/>
    </location>
</feature>
<comment type="caution">
    <text evidence="6">The sequence shown here is derived from an EMBL/GenBank/DDBJ whole genome shotgun (WGS) entry which is preliminary data.</text>
</comment>
<feature type="compositionally biased region" description="Basic residues" evidence="4">
    <location>
        <begin position="738"/>
        <end position="754"/>
    </location>
</feature>
<dbReference type="PROSITE" id="PS50012">
    <property type="entry name" value="RCC1_3"/>
    <property type="match status" value="5"/>
</dbReference>
<dbReference type="SUPFAM" id="SSF50985">
    <property type="entry name" value="RCC1/BLIP-II"/>
    <property type="match status" value="2"/>
</dbReference>
<name>A0A1J4MAT5_9CRYT</name>
<dbReference type="PROSITE" id="PS00626">
    <property type="entry name" value="RCC1_2"/>
    <property type="match status" value="1"/>
</dbReference>
<feature type="repeat" description="RCC1" evidence="3">
    <location>
        <begin position="156"/>
        <end position="213"/>
    </location>
</feature>
<dbReference type="EMBL" id="LRBS01000123">
    <property type="protein sequence ID" value="OII71342.1"/>
    <property type="molecule type" value="Genomic_DNA"/>
</dbReference>
<evidence type="ECO:0000313" key="7">
    <source>
        <dbReference type="Proteomes" id="UP000186804"/>
    </source>
</evidence>
<gene>
    <name evidence="6" type="ORF">cand_025010</name>
</gene>
<feature type="repeat" description="RCC1" evidence="3">
    <location>
        <begin position="595"/>
        <end position="651"/>
    </location>
</feature>
<evidence type="ECO:0000313" key="6">
    <source>
        <dbReference type="EMBL" id="OII71342.1"/>
    </source>
</evidence>
<feature type="region of interest" description="Disordered" evidence="4">
    <location>
        <begin position="904"/>
        <end position="923"/>
    </location>
</feature>
<dbReference type="Pfam" id="PF25390">
    <property type="entry name" value="WD40_RLD"/>
    <property type="match status" value="1"/>
</dbReference>
<protein>
    <submittedName>
        <fullName evidence="6">Regulator of chromosome condensation family protein</fullName>
    </submittedName>
</protein>
<dbReference type="OrthoDB" id="61110at2759"/>
<dbReference type="GeneID" id="92366685"/>
<feature type="compositionally biased region" description="Basic and acidic residues" evidence="4">
    <location>
        <begin position="829"/>
        <end position="843"/>
    </location>
</feature>
<keyword evidence="7" id="KW-1185">Reference proteome</keyword>
<sequence length="923" mass="102459">MGWRCEVCLVTNDDDDTLVCICCEHKKPNGADLRTTDPTFLFSCQPNTNSTVFTFGNTSMTDFGTINNIKNTSSVSGAGFIPVINVELPSTPSQTSPSSVEGHIKYDIEVVPVNDDALTEYDESYNAKLEDLLKIYSNKISKTPLINKNKHKIPSASIWSWGSSECDQLGVEEKYLNDELCTTSPTQVLSGLKNHRVIDVSVGALHSIALTNEGLLLSWGCNDDGALGRVSRRRQVELSKENSDNYEEENTYNNDYSDIENLELDEDNDKYPYLVLLPNKVNAISVVCGDCYSACLTDHGRVYLWGSYKDSSGYIGFPNYSGVDSRSLKLKEYNPTLLPCFFRCRKGSRNTKRLRLDNKGSNIDTEEDPVVYISGGENHTIVITRSGTLYGWGSTEFGQFGIDPIVDNHEHAKLDKYKYLYPVELTNKVLEFPVHYEIINAFCGRATTFFVVKNNRKKDVSKVSLYACGRNGHSELGLGEAGLNKIIVVKPKKVYINFRSDCIHYEDYSFPQFSYHPCSSPIKVVGSGQYYSAALTCCGEVYTWGISDCCGNKSSKVLPGVSNKDITIPTRLQYLKDILSLGFGSDCCFAIHKTGLVYGWGVNLTGQIVSDTDGTQEVILKPIILDPSLFLNKYMLKVTGGSQHSIGLAWDNKYVNRASNLHNIEKLEDDYKLRHLSALYEDNILNMGTNTTKTKKSTPLNTKDTAKAPRISRYVGSTSNKGSDNNTKFLEISTNKVTSKRKGSTRKSTTKVKVPKSSQGKGQYDRKKTVIHDISKSKKVKKSIDSAKKKEGDSTEVAASLGSTAKSTKSNSKKSLTLDLRNKALEDNKISKVTSKKPEDNSKTHKLKTKAQESSITSKSIIVDSNEVHGKSKQELIDTTKVRSKSKTGTKTLKTALNKSVPVKSSLTTKEKTIKKKNYKQTK</sequence>
<dbReference type="PRINTS" id="PR00633">
    <property type="entry name" value="RCCNDNSATION"/>
</dbReference>
<dbReference type="InterPro" id="IPR009091">
    <property type="entry name" value="RCC1/BLIP-II"/>
</dbReference>
<evidence type="ECO:0000256" key="2">
    <source>
        <dbReference type="ARBA" id="ARBA00022737"/>
    </source>
</evidence>
<feature type="region of interest" description="Disordered" evidence="4">
    <location>
        <begin position="690"/>
        <end position="814"/>
    </location>
</feature>
<feature type="repeat" description="RCC1" evidence="3">
    <location>
        <begin position="387"/>
        <end position="454"/>
    </location>
</feature>
<dbReference type="PANTHER" id="PTHR45982">
    <property type="entry name" value="REGULATOR OF CHROMOSOME CONDENSATION"/>
    <property type="match status" value="1"/>
</dbReference>
<dbReference type="AlphaFoldDB" id="A0A1J4MAT5"/>
<feature type="compositionally biased region" description="Low complexity" evidence="4">
    <location>
        <begin position="803"/>
        <end position="814"/>
    </location>
</feature>
<evidence type="ECO:0000256" key="3">
    <source>
        <dbReference type="PROSITE-ProRule" id="PRU00235"/>
    </source>
</evidence>
<dbReference type="Gene3D" id="2.130.10.30">
    <property type="entry name" value="Regulator of chromosome condensation 1/beta-lactamase-inhibitor protein II"/>
    <property type="match status" value="1"/>
</dbReference>
<dbReference type="Proteomes" id="UP000186804">
    <property type="component" value="Unassembled WGS sequence"/>
</dbReference>
<dbReference type="RefSeq" id="XP_067066593.1">
    <property type="nucleotide sequence ID" value="XM_067212731.1"/>
</dbReference>
<dbReference type="PANTHER" id="PTHR45982:SF1">
    <property type="entry name" value="REGULATOR OF CHROMOSOME CONDENSATION"/>
    <property type="match status" value="1"/>
</dbReference>
<feature type="repeat" description="RCC1" evidence="3">
    <location>
        <begin position="214"/>
        <end position="299"/>
    </location>
</feature>
<reference evidence="6 7" key="1">
    <citation type="submission" date="2016-10" db="EMBL/GenBank/DDBJ databases">
        <title>Reductive evolution of mitochondrial metabolism and differential evolution of invasion-related proteins in Cryptosporidium.</title>
        <authorList>
            <person name="Liu S."/>
            <person name="Roellig D.M."/>
            <person name="Guo Y."/>
            <person name="Li N."/>
            <person name="Frace M.A."/>
            <person name="Tang K."/>
            <person name="Zhang L."/>
            <person name="Feng Y."/>
            <person name="Xiao L."/>
        </authorList>
    </citation>
    <scope>NUCLEOTIDE SEQUENCE [LARGE SCALE GENOMIC DNA]</scope>
    <source>
        <strain evidence="6">30847</strain>
    </source>
</reference>
<keyword evidence="1" id="KW-0344">Guanine-nucleotide releasing factor</keyword>
<evidence type="ECO:0000256" key="1">
    <source>
        <dbReference type="ARBA" id="ARBA00022658"/>
    </source>
</evidence>
<feature type="compositionally biased region" description="Polar residues" evidence="4">
    <location>
        <begin position="690"/>
        <end position="703"/>
    </location>
</feature>
<organism evidence="6 7">
    <name type="scientific">Cryptosporidium andersoni</name>
    <dbReference type="NCBI Taxonomy" id="117008"/>
    <lineage>
        <taxon>Eukaryota</taxon>
        <taxon>Sar</taxon>
        <taxon>Alveolata</taxon>
        <taxon>Apicomplexa</taxon>
        <taxon>Conoidasida</taxon>
        <taxon>Coccidia</taxon>
        <taxon>Eucoccidiorida</taxon>
        <taxon>Eimeriorina</taxon>
        <taxon>Cryptosporidiidae</taxon>
        <taxon>Cryptosporidium</taxon>
    </lineage>
</organism>
<keyword evidence="2" id="KW-0677">Repeat</keyword>
<proteinExistence type="predicted"/>
<dbReference type="InterPro" id="IPR000408">
    <property type="entry name" value="Reg_chr_condens"/>
</dbReference>